<keyword evidence="4" id="KW-1185">Reference proteome</keyword>
<evidence type="ECO:0000313" key="4">
    <source>
        <dbReference type="Proteomes" id="UP000001693"/>
    </source>
</evidence>
<protein>
    <submittedName>
        <fullName evidence="3">Metallophosphoesterase</fullName>
    </submittedName>
</protein>
<proteinExistence type="predicted"/>
<keyword evidence="1" id="KW-0378">Hydrolase</keyword>
<dbReference type="InterPro" id="IPR029052">
    <property type="entry name" value="Metallo-depent_PP-like"/>
</dbReference>
<dbReference type="Proteomes" id="UP000001693">
    <property type="component" value="Chromosome"/>
</dbReference>
<dbReference type="EMBL" id="CP001013">
    <property type="protein sequence ID" value="ACB33830.1"/>
    <property type="molecule type" value="Genomic_DNA"/>
</dbReference>
<reference evidence="3 4" key="1">
    <citation type="submission" date="2008-03" db="EMBL/GenBank/DDBJ databases">
        <title>Complete sequence of Leptothrix cholodnii SP-6.</title>
        <authorList>
            <consortium name="US DOE Joint Genome Institute"/>
            <person name="Copeland A."/>
            <person name="Lucas S."/>
            <person name="Lapidus A."/>
            <person name="Glavina del Rio T."/>
            <person name="Dalin E."/>
            <person name="Tice H."/>
            <person name="Bruce D."/>
            <person name="Goodwin L."/>
            <person name="Pitluck S."/>
            <person name="Chertkov O."/>
            <person name="Brettin T."/>
            <person name="Detter J.C."/>
            <person name="Han C."/>
            <person name="Kuske C.R."/>
            <person name="Schmutz J."/>
            <person name="Larimer F."/>
            <person name="Land M."/>
            <person name="Hauser L."/>
            <person name="Kyrpides N."/>
            <person name="Lykidis A."/>
            <person name="Emerson D."/>
            <person name="Richardson P."/>
        </authorList>
    </citation>
    <scope>NUCLEOTIDE SEQUENCE [LARGE SCALE GENOMIC DNA]</scope>
    <source>
        <strain evidence="4">ATCC 51168 / LMG 8142 / SP-6</strain>
    </source>
</reference>
<evidence type="ECO:0000256" key="1">
    <source>
        <dbReference type="ARBA" id="ARBA00022801"/>
    </source>
</evidence>
<dbReference type="KEGG" id="lch:Lcho_1563"/>
<dbReference type="InterPro" id="IPR041796">
    <property type="entry name" value="Mre11_N"/>
</dbReference>
<dbReference type="InterPro" id="IPR004843">
    <property type="entry name" value="Calcineurin-like_PHP"/>
</dbReference>
<sequence>MRSSNKLGGDTVRFIHAADIHLDSPLVGLAAYQDAPVETLRTATRDAFDNLVGEAIAEQVDFMVIAGDLYDGGWKDFNTGIFFVAQMGRLKAAGIPVYLLLGNHDAESEMTKRLALPDNVHRFPVGKAATFRLPELRVALHGRSFKEAATTENLALTYPDPVPGWLNIGVLHTALEGNSAHANYAPCSIAELAARGYQYWALGHVHEHRVWQEGASTIAFPGNLQGRHIRETGPRGALMVATDGAEIVSVERLHVDVLRWHALEVDVAQALDLEEAVRMAGRRLAALIEETEGDLPLIVRVRLTGATPAHGQLFGLEAQLRAEIVAQAASVSTGRLWIEKIKVETTPHDPAAQVAQRSDAVADLQAHLAQADADPEFLKSLQDDLLQLIGKLPLEVINAVPQLREIREGRLEALVRDTTPSLIAHVARAA</sequence>
<dbReference type="Pfam" id="PF00149">
    <property type="entry name" value="Metallophos"/>
    <property type="match status" value="1"/>
</dbReference>
<dbReference type="PANTHER" id="PTHR30337:SF7">
    <property type="entry name" value="PHOSPHOESTERASE"/>
    <property type="match status" value="1"/>
</dbReference>
<organism evidence="3 4">
    <name type="scientific">Leptothrix cholodnii (strain ATCC 51168 / LMG 8142 / SP-6)</name>
    <name type="common">Leptothrix discophora (strain SP-6)</name>
    <dbReference type="NCBI Taxonomy" id="395495"/>
    <lineage>
        <taxon>Bacteria</taxon>
        <taxon>Pseudomonadati</taxon>
        <taxon>Pseudomonadota</taxon>
        <taxon>Betaproteobacteria</taxon>
        <taxon>Burkholderiales</taxon>
        <taxon>Sphaerotilaceae</taxon>
        <taxon>Leptothrix</taxon>
    </lineage>
</organism>
<dbReference type="PIRSF" id="PIRSF033091">
    <property type="entry name" value="Pesterase_YhaO"/>
    <property type="match status" value="1"/>
</dbReference>
<dbReference type="AlphaFoldDB" id="B1XWG2"/>
<evidence type="ECO:0000313" key="3">
    <source>
        <dbReference type="EMBL" id="ACB33830.1"/>
    </source>
</evidence>
<feature type="domain" description="Calcineurin-like phosphoesterase" evidence="2">
    <location>
        <begin position="13"/>
        <end position="207"/>
    </location>
</feature>
<dbReference type="Gene3D" id="3.60.21.10">
    <property type="match status" value="1"/>
</dbReference>
<accession>B1XWG2</accession>
<dbReference type="STRING" id="395495.Lcho_1563"/>
<dbReference type="InterPro" id="IPR014576">
    <property type="entry name" value="Pesterase_YhaO"/>
</dbReference>
<dbReference type="InterPro" id="IPR050535">
    <property type="entry name" value="DNA_Repair-Maintenance_Comp"/>
</dbReference>
<name>B1XWG2_LEPCP</name>
<dbReference type="GO" id="GO:0016787">
    <property type="term" value="F:hydrolase activity"/>
    <property type="evidence" value="ECO:0007669"/>
    <property type="project" value="UniProtKB-KW"/>
</dbReference>
<dbReference type="CDD" id="cd00840">
    <property type="entry name" value="MPP_Mre11_N"/>
    <property type="match status" value="1"/>
</dbReference>
<dbReference type="SUPFAM" id="SSF56300">
    <property type="entry name" value="Metallo-dependent phosphatases"/>
    <property type="match status" value="1"/>
</dbReference>
<evidence type="ECO:0000259" key="2">
    <source>
        <dbReference type="Pfam" id="PF00149"/>
    </source>
</evidence>
<dbReference type="HOGENOM" id="CLU_026621_4_0_4"/>
<gene>
    <name evidence="3" type="ordered locus">Lcho_1563</name>
</gene>
<dbReference type="PANTHER" id="PTHR30337">
    <property type="entry name" value="COMPONENT OF ATP-DEPENDENT DSDNA EXONUCLEASE"/>
    <property type="match status" value="1"/>
</dbReference>
<dbReference type="eggNOG" id="COG0420">
    <property type="taxonomic scope" value="Bacteria"/>
</dbReference>